<dbReference type="EMBL" id="CP097511">
    <property type="protein sequence ID" value="URE42613.1"/>
    <property type="molecule type" value="Genomic_DNA"/>
</dbReference>
<dbReference type="Proteomes" id="UP001055439">
    <property type="component" value="Chromosome 9"/>
</dbReference>
<organism evidence="2 3">
    <name type="scientific">Musa troglodytarum</name>
    <name type="common">fe'i banana</name>
    <dbReference type="NCBI Taxonomy" id="320322"/>
    <lineage>
        <taxon>Eukaryota</taxon>
        <taxon>Viridiplantae</taxon>
        <taxon>Streptophyta</taxon>
        <taxon>Embryophyta</taxon>
        <taxon>Tracheophyta</taxon>
        <taxon>Spermatophyta</taxon>
        <taxon>Magnoliopsida</taxon>
        <taxon>Liliopsida</taxon>
        <taxon>Zingiberales</taxon>
        <taxon>Musaceae</taxon>
        <taxon>Musa</taxon>
    </lineage>
</organism>
<protein>
    <submittedName>
        <fullName evidence="2">Uncharacterized protein</fullName>
    </submittedName>
</protein>
<dbReference type="AlphaFoldDB" id="A0A9E7I4R1"/>
<evidence type="ECO:0000256" key="1">
    <source>
        <dbReference type="SAM" id="MobiDB-lite"/>
    </source>
</evidence>
<keyword evidence="3" id="KW-1185">Reference proteome</keyword>
<name>A0A9E7I4R1_9LILI</name>
<proteinExistence type="predicted"/>
<evidence type="ECO:0000313" key="3">
    <source>
        <dbReference type="Proteomes" id="UP001055439"/>
    </source>
</evidence>
<sequence>MASESFHLGMVYYVFHPYYAYRCFLILLCTEETAPSVISVVISPISQSPALRDVAYSSSRAAPRNERIDVSPLHPET</sequence>
<evidence type="ECO:0000313" key="2">
    <source>
        <dbReference type="EMBL" id="URE42613.1"/>
    </source>
</evidence>
<reference evidence="2" key="1">
    <citation type="submission" date="2022-05" db="EMBL/GenBank/DDBJ databases">
        <title>The Musa troglodytarum L. genome provides insights into the mechanism of non-climacteric behaviour and enrichment of carotenoids.</title>
        <authorList>
            <person name="Wang J."/>
        </authorList>
    </citation>
    <scope>NUCLEOTIDE SEQUENCE</scope>
    <source>
        <tissue evidence="2">Leaf</tissue>
    </source>
</reference>
<gene>
    <name evidence="2" type="ORF">MUK42_15208</name>
</gene>
<feature type="compositionally biased region" description="Basic and acidic residues" evidence="1">
    <location>
        <begin position="63"/>
        <end position="77"/>
    </location>
</feature>
<accession>A0A9E7I4R1</accession>
<feature type="region of interest" description="Disordered" evidence="1">
    <location>
        <begin position="57"/>
        <end position="77"/>
    </location>
</feature>